<feature type="signal peptide" evidence="1">
    <location>
        <begin position="1"/>
        <end position="25"/>
    </location>
</feature>
<dbReference type="Gene3D" id="2.30.30.40">
    <property type="entry name" value="SH3 Domains"/>
    <property type="match status" value="2"/>
</dbReference>
<dbReference type="EMBL" id="OX336137">
    <property type="protein sequence ID" value="CAI2717893.1"/>
    <property type="molecule type" value="Genomic_DNA"/>
</dbReference>
<sequence>MHRLKLPLVSLLMFALTFVSLSMPASEAQALCVNVKQANLRKGPGLNYEKLWEVFKYMPFQQLAKKGEWLRVQDVDGDIYWIHERLTTKEFKCAVIKQNKTNMRTGPGTNHSRVPWSPVDKYFSVKVLKVENNWVHILDAVGDKAWVYQPLVWIR</sequence>
<name>A0ABN8W0D4_9BACT</name>
<dbReference type="InterPro" id="IPR052354">
    <property type="entry name" value="Cell_Wall_Dynamics_Protein"/>
</dbReference>
<proteinExistence type="predicted"/>
<organism evidence="2 3">
    <name type="scientific">Nitrospina watsonii</name>
    <dbReference type="NCBI Taxonomy" id="1323948"/>
    <lineage>
        <taxon>Bacteria</taxon>
        <taxon>Pseudomonadati</taxon>
        <taxon>Nitrospinota/Tectimicrobiota group</taxon>
        <taxon>Nitrospinota</taxon>
        <taxon>Nitrospinia</taxon>
        <taxon>Nitrospinales</taxon>
        <taxon>Nitrospinaceae</taxon>
        <taxon>Nitrospina</taxon>
    </lineage>
</organism>
<keyword evidence="3" id="KW-1185">Reference proteome</keyword>
<keyword evidence="1" id="KW-0732">Signal</keyword>
<feature type="chain" id="PRO_5046766195" description="SH3b domain-containing protein" evidence="1">
    <location>
        <begin position="26"/>
        <end position="155"/>
    </location>
</feature>
<evidence type="ECO:0000256" key="1">
    <source>
        <dbReference type="SAM" id="SignalP"/>
    </source>
</evidence>
<evidence type="ECO:0000313" key="3">
    <source>
        <dbReference type="Proteomes" id="UP001157733"/>
    </source>
</evidence>
<gene>
    <name evidence="2" type="ORF">NSPWAT_1034</name>
</gene>
<accession>A0ABN8W0D4</accession>
<protein>
    <recommendedName>
        <fullName evidence="4">SH3b domain-containing protein</fullName>
    </recommendedName>
</protein>
<dbReference type="PANTHER" id="PTHR34408:SF1">
    <property type="entry name" value="GLYCOSYL HYDROLASE FAMILY 19 DOMAIN-CONTAINING PROTEIN HI_1415"/>
    <property type="match status" value="1"/>
</dbReference>
<evidence type="ECO:0008006" key="4">
    <source>
        <dbReference type="Google" id="ProtNLM"/>
    </source>
</evidence>
<evidence type="ECO:0000313" key="2">
    <source>
        <dbReference type="EMBL" id="CAI2717893.1"/>
    </source>
</evidence>
<dbReference type="InterPro" id="IPR010466">
    <property type="entry name" value="DUF1058"/>
</dbReference>
<dbReference type="PANTHER" id="PTHR34408">
    <property type="entry name" value="FAMILY PROTEIN, PUTATIVE-RELATED"/>
    <property type="match status" value="1"/>
</dbReference>
<dbReference type="Proteomes" id="UP001157733">
    <property type="component" value="Chromosome"/>
</dbReference>
<dbReference type="RefSeq" id="WP_282010808.1">
    <property type="nucleotide sequence ID" value="NZ_OX336137.1"/>
</dbReference>
<dbReference type="Pfam" id="PF06347">
    <property type="entry name" value="SH3_4"/>
    <property type="match status" value="2"/>
</dbReference>
<reference evidence="2 3" key="1">
    <citation type="submission" date="2022-09" db="EMBL/GenBank/DDBJ databases">
        <authorList>
            <person name="Kop L."/>
        </authorList>
    </citation>
    <scope>NUCLEOTIDE SEQUENCE [LARGE SCALE GENOMIC DNA]</scope>
    <source>
        <strain evidence="2 3">347</strain>
    </source>
</reference>